<keyword evidence="4" id="KW-0804">Transcription</keyword>
<protein>
    <recommendedName>
        <fullName evidence="7">BHLH domain-containing protein</fullName>
    </recommendedName>
</protein>
<evidence type="ECO:0000313" key="8">
    <source>
        <dbReference type="EMBL" id="CAH3104150.1"/>
    </source>
</evidence>
<feature type="region of interest" description="Disordered" evidence="6">
    <location>
        <begin position="117"/>
        <end position="170"/>
    </location>
</feature>
<keyword evidence="3" id="KW-0238">DNA-binding</keyword>
<dbReference type="InterPro" id="IPR051098">
    <property type="entry name" value="NeuroDiff_E-box_TFs"/>
</dbReference>
<dbReference type="Proteomes" id="UP001159428">
    <property type="component" value="Unassembled WGS sequence"/>
</dbReference>
<feature type="compositionally biased region" description="Low complexity" evidence="6">
    <location>
        <begin position="350"/>
        <end position="369"/>
    </location>
</feature>
<keyword evidence="9" id="KW-1185">Reference proteome</keyword>
<feature type="compositionally biased region" description="Acidic residues" evidence="6">
    <location>
        <begin position="537"/>
        <end position="552"/>
    </location>
</feature>
<feature type="compositionally biased region" description="Basic and acidic residues" evidence="6">
    <location>
        <begin position="509"/>
        <end position="536"/>
    </location>
</feature>
<feature type="compositionally biased region" description="Basic residues" evidence="6">
    <location>
        <begin position="674"/>
        <end position="683"/>
    </location>
</feature>
<feature type="compositionally biased region" description="Low complexity" evidence="6">
    <location>
        <begin position="438"/>
        <end position="452"/>
    </location>
</feature>
<organism evidence="8 9">
    <name type="scientific">Pocillopora meandrina</name>
    <dbReference type="NCBI Taxonomy" id="46732"/>
    <lineage>
        <taxon>Eukaryota</taxon>
        <taxon>Metazoa</taxon>
        <taxon>Cnidaria</taxon>
        <taxon>Anthozoa</taxon>
        <taxon>Hexacorallia</taxon>
        <taxon>Scleractinia</taxon>
        <taxon>Astrocoeniina</taxon>
        <taxon>Pocilloporidae</taxon>
        <taxon>Pocillopora</taxon>
    </lineage>
</organism>
<evidence type="ECO:0000313" key="9">
    <source>
        <dbReference type="Proteomes" id="UP001159428"/>
    </source>
</evidence>
<dbReference type="EMBL" id="CALNXJ010000009">
    <property type="protein sequence ID" value="CAH3104150.1"/>
    <property type="molecule type" value="Genomic_DNA"/>
</dbReference>
<evidence type="ECO:0000256" key="4">
    <source>
        <dbReference type="ARBA" id="ARBA00023163"/>
    </source>
</evidence>
<dbReference type="InterPro" id="IPR011598">
    <property type="entry name" value="bHLH_dom"/>
</dbReference>
<reference evidence="8 9" key="1">
    <citation type="submission" date="2022-05" db="EMBL/GenBank/DDBJ databases">
        <authorList>
            <consortium name="Genoscope - CEA"/>
            <person name="William W."/>
        </authorList>
    </citation>
    <scope>NUCLEOTIDE SEQUENCE [LARGE SCALE GENOMIC DNA]</scope>
</reference>
<dbReference type="PANTHER" id="PTHR11793">
    <property type="entry name" value="BASIC HELIX-LOOP-HELIX TRANSCRIPTION FACTOR"/>
    <property type="match status" value="1"/>
</dbReference>
<dbReference type="AlphaFoldDB" id="A0AAU9W7Q9"/>
<evidence type="ECO:0000256" key="5">
    <source>
        <dbReference type="ARBA" id="ARBA00023242"/>
    </source>
</evidence>
<dbReference type="Pfam" id="PF00010">
    <property type="entry name" value="HLH"/>
    <property type="match status" value="1"/>
</dbReference>
<feature type="compositionally biased region" description="Polar residues" evidence="6">
    <location>
        <begin position="303"/>
        <end position="317"/>
    </location>
</feature>
<feature type="domain" description="BHLH" evidence="7">
    <location>
        <begin position="565"/>
        <end position="623"/>
    </location>
</feature>
<sequence>MNPHAGDKELSDLLDFSAMFSPPGSMVGSKSSGSLTEAGLSSSMHASRTGSLDETPTWQGSSVSAYEARAYHTDSHGVYSTIEDVEGDFISRKGAGFTNSYLGSNSLGTLGYRESGLTGSQAGLPPPLQTSHDVTLSSPDWRGRKYKSSKNNSSISVYSPGADDMMPHPGDALTQSHYSPKGGIYADAYYMDHGSPDPWGHTGQLGPGSYSGSAGSYSNSYGMHPRDSMSDVRGIPVSALAKGPAIHQPRGYHHLGHGEPMERLSSLPPMTSFRQTGMHHGQSSPYLHSSVSPPLNGSDPMASHSSRAPTSGSQTGDTLGKALASIYPTDNGGSYSSNPTTPVASPPPLASVSDRPLSAGSGASGHSASWGRTNQPTSPPYESHLHSLQSRMEERLDDAIHVLRTHAEGSLPPGMSPVVAGSLLSAAAAASASGVQGVSYSTSVGSSGTSAVPMDQMSGGHSGMEDDPGMASPSNLSSRGAASQMSPSTSETSESRYGSKMDTGGESAKSSKDSSSKQDLKSNGDLAEDRDKRDLIVDDDDDDDKLTEDGGVDDNGRVRVVREQERRYANNARERLRVRDINGAFKELGRMCMMHLQGDKSNSNSKQTKLVILHQAVSVITSLESQVRERNLNPKAACLKRREEEKVEEEAPEKRAVPGVDKPFDTSGAAAGRGRGRRGRRSSRGAFNGEGRGMPCGPLNGYEPTDHGDPPSLNA</sequence>
<dbReference type="Gene3D" id="4.10.280.10">
    <property type="entry name" value="Helix-loop-helix DNA-binding domain"/>
    <property type="match status" value="1"/>
</dbReference>
<feature type="compositionally biased region" description="Polar residues" evidence="6">
    <location>
        <begin position="268"/>
        <end position="295"/>
    </location>
</feature>
<evidence type="ECO:0000256" key="6">
    <source>
        <dbReference type="SAM" id="MobiDB-lite"/>
    </source>
</evidence>
<feature type="region of interest" description="Disordered" evidence="6">
    <location>
        <begin position="200"/>
        <end position="230"/>
    </location>
</feature>
<dbReference type="GO" id="GO:0046983">
    <property type="term" value="F:protein dimerization activity"/>
    <property type="evidence" value="ECO:0007669"/>
    <property type="project" value="InterPro"/>
</dbReference>
<feature type="compositionally biased region" description="Polar residues" evidence="6">
    <location>
        <begin position="472"/>
        <end position="492"/>
    </location>
</feature>
<dbReference type="PANTHER" id="PTHR11793:SF13">
    <property type="entry name" value="PROTEIN DAUGHTERLESS"/>
    <property type="match status" value="1"/>
</dbReference>
<feature type="compositionally biased region" description="Polar residues" evidence="6">
    <location>
        <begin position="28"/>
        <end position="59"/>
    </location>
</feature>
<dbReference type="GO" id="GO:0005667">
    <property type="term" value="C:transcription regulator complex"/>
    <property type="evidence" value="ECO:0007669"/>
    <property type="project" value="TreeGrafter"/>
</dbReference>
<feature type="compositionally biased region" description="Low complexity" evidence="6">
    <location>
        <begin position="207"/>
        <end position="222"/>
    </location>
</feature>
<dbReference type="GO" id="GO:0000978">
    <property type="term" value="F:RNA polymerase II cis-regulatory region sequence-specific DNA binding"/>
    <property type="evidence" value="ECO:0007669"/>
    <property type="project" value="TreeGrafter"/>
</dbReference>
<dbReference type="FunFam" id="4.10.280.10:FF:000001">
    <property type="entry name" value="Putative transcription factor 12"/>
    <property type="match status" value="1"/>
</dbReference>
<gene>
    <name evidence="8" type="ORF">PMEA_00034556</name>
</gene>
<evidence type="ECO:0000256" key="1">
    <source>
        <dbReference type="ARBA" id="ARBA00004123"/>
    </source>
</evidence>
<keyword evidence="2" id="KW-0805">Transcription regulation</keyword>
<feature type="region of interest" description="Disordered" evidence="6">
    <location>
        <begin position="24"/>
        <end position="59"/>
    </location>
</feature>
<comment type="caution">
    <text evidence="8">The sequence shown here is derived from an EMBL/GenBank/DDBJ whole genome shotgun (WGS) entry which is preliminary data.</text>
</comment>
<dbReference type="GO" id="GO:0000981">
    <property type="term" value="F:DNA-binding transcription factor activity, RNA polymerase II-specific"/>
    <property type="evidence" value="ECO:0007669"/>
    <property type="project" value="TreeGrafter"/>
</dbReference>
<dbReference type="SUPFAM" id="SSF47459">
    <property type="entry name" value="HLH, helix-loop-helix DNA-binding domain"/>
    <property type="match status" value="1"/>
</dbReference>
<feature type="compositionally biased region" description="Low complexity" evidence="6">
    <location>
        <begin position="149"/>
        <end position="159"/>
    </location>
</feature>
<dbReference type="GO" id="GO:0005634">
    <property type="term" value="C:nucleus"/>
    <property type="evidence" value="ECO:0007669"/>
    <property type="project" value="UniProtKB-SubCell"/>
</dbReference>
<feature type="compositionally biased region" description="Polar residues" evidence="6">
    <location>
        <begin position="129"/>
        <end position="138"/>
    </location>
</feature>
<evidence type="ECO:0000256" key="2">
    <source>
        <dbReference type="ARBA" id="ARBA00023015"/>
    </source>
</evidence>
<keyword evidence="5" id="KW-0539">Nucleus</keyword>
<comment type="subcellular location">
    <subcellularLocation>
        <location evidence="1">Nucleus</location>
    </subcellularLocation>
</comment>
<feature type="region of interest" description="Disordered" evidence="6">
    <location>
        <begin position="438"/>
        <end position="554"/>
    </location>
</feature>
<evidence type="ECO:0000259" key="7">
    <source>
        <dbReference type="PROSITE" id="PS50888"/>
    </source>
</evidence>
<dbReference type="InterPro" id="IPR036638">
    <property type="entry name" value="HLH_DNA-bd_sf"/>
</dbReference>
<feature type="region of interest" description="Disordered" evidence="6">
    <location>
        <begin position="642"/>
        <end position="715"/>
    </location>
</feature>
<proteinExistence type="predicted"/>
<dbReference type="SMART" id="SM00353">
    <property type="entry name" value="HLH"/>
    <property type="match status" value="1"/>
</dbReference>
<dbReference type="GO" id="GO:0000785">
    <property type="term" value="C:chromatin"/>
    <property type="evidence" value="ECO:0007669"/>
    <property type="project" value="TreeGrafter"/>
</dbReference>
<name>A0AAU9W7Q9_9CNID</name>
<dbReference type="PROSITE" id="PS50888">
    <property type="entry name" value="BHLH"/>
    <property type="match status" value="1"/>
</dbReference>
<feature type="region of interest" description="Disordered" evidence="6">
    <location>
        <begin position="247"/>
        <end position="389"/>
    </location>
</feature>
<evidence type="ECO:0000256" key="3">
    <source>
        <dbReference type="ARBA" id="ARBA00023125"/>
    </source>
</evidence>
<accession>A0AAU9W7Q9</accession>